<dbReference type="KEGG" id="mmai:sS8_5223"/>
<evidence type="ECO:0000313" key="1">
    <source>
        <dbReference type="EMBL" id="BBA37145.1"/>
    </source>
</evidence>
<reference evidence="1 2" key="1">
    <citation type="submission" date="2016-12" db="EMBL/GenBank/DDBJ databases">
        <title>Genome sequencing of Methylocaldum marinum.</title>
        <authorList>
            <person name="Takeuchi M."/>
            <person name="Kamagata Y."/>
            <person name="Hiraoka S."/>
            <person name="Oshima K."/>
            <person name="Hattori M."/>
            <person name="Iwasaki W."/>
        </authorList>
    </citation>
    <scope>NUCLEOTIDE SEQUENCE [LARGE SCALE GENOMIC DNA]</scope>
    <source>
        <strain evidence="1 2">S8</strain>
    </source>
</reference>
<name>A0A250KZS6_9GAMM</name>
<evidence type="ECO:0000313" key="2">
    <source>
        <dbReference type="Proteomes" id="UP000266313"/>
    </source>
</evidence>
<keyword evidence="2" id="KW-1185">Reference proteome</keyword>
<dbReference type="EMBL" id="AP017928">
    <property type="protein sequence ID" value="BBA37145.1"/>
    <property type="molecule type" value="Genomic_DNA"/>
</dbReference>
<proteinExistence type="predicted"/>
<dbReference type="Proteomes" id="UP000266313">
    <property type="component" value="Chromosome"/>
</dbReference>
<accession>A0A250KZS6</accession>
<protein>
    <submittedName>
        <fullName evidence="1">Uncharacterized protein</fullName>
    </submittedName>
</protein>
<organism evidence="1 2">
    <name type="scientific">Methylocaldum marinum</name>
    <dbReference type="NCBI Taxonomy" id="1432792"/>
    <lineage>
        <taxon>Bacteria</taxon>
        <taxon>Pseudomonadati</taxon>
        <taxon>Pseudomonadota</taxon>
        <taxon>Gammaproteobacteria</taxon>
        <taxon>Methylococcales</taxon>
        <taxon>Methylococcaceae</taxon>
        <taxon>Methylocaldum</taxon>
    </lineage>
</organism>
<sequence>MFKSLLRFSLQHRLYSERVAWYKDDKLFVFLPRDTDGDVRAEVWRGDRQSSRKVFERKYNKKNTSKVLTQKHLAFSVDFHRLASDWLMSITPTWFFSYGEDFKKSGYGHTNLSWLKRKENNRAVLNHFRFLVAWLRSIDTDDLFSEKGKRDSFLSFGDCVALKGAPFLDETLWEPLPDESEHDDPPSIQKLFG</sequence>
<dbReference type="AlphaFoldDB" id="A0A250KZS6"/>
<gene>
    <name evidence="1" type="ORF">sS8_5223</name>
</gene>